<proteinExistence type="predicted"/>
<sequence length="97" mass="10909">MKNIFILFTLLISMNSMQAQEISGDWYGNLNVQGTELPLVFHLQKNDSTYSSTMDSPKQGGFDIKVDTTRYDNSTLTMTIAALGVKYEGNYDQNAEK</sequence>
<reference evidence="2 3" key="1">
    <citation type="submission" date="2023-09" db="EMBL/GenBank/DDBJ databases">
        <authorList>
            <person name="Rey-Velasco X."/>
        </authorList>
    </citation>
    <scope>NUCLEOTIDE SEQUENCE [LARGE SCALE GENOMIC DNA]</scope>
    <source>
        <strain evidence="2 3">F297</strain>
    </source>
</reference>
<comment type="caution">
    <text evidence="2">The sequence shown here is derived from an EMBL/GenBank/DDBJ whole genome shotgun (WGS) entry which is preliminary data.</text>
</comment>
<gene>
    <name evidence="2" type="ORF">RM529_17075</name>
</gene>
<name>A0ABU3CZR1_9FLAO</name>
<evidence type="ECO:0000256" key="1">
    <source>
        <dbReference type="SAM" id="SignalP"/>
    </source>
</evidence>
<dbReference type="GO" id="GO:0016787">
    <property type="term" value="F:hydrolase activity"/>
    <property type="evidence" value="ECO:0007669"/>
    <property type="project" value="UniProtKB-KW"/>
</dbReference>
<keyword evidence="1" id="KW-0732">Signal</keyword>
<evidence type="ECO:0000313" key="2">
    <source>
        <dbReference type="EMBL" id="MDT0651858.1"/>
    </source>
</evidence>
<accession>A0ABU3CZR1</accession>
<keyword evidence="3" id="KW-1185">Reference proteome</keyword>
<keyword evidence="2" id="KW-0378">Hydrolase</keyword>
<dbReference type="EMBL" id="JAVRHP010000212">
    <property type="protein sequence ID" value="MDT0651858.1"/>
    <property type="molecule type" value="Genomic_DNA"/>
</dbReference>
<protein>
    <submittedName>
        <fullName evidence="2">Alpha/beta hydrolase</fullName>
    </submittedName>
</protein>
<organism evidence="2 3">
    <name type="scientific">Autumnicola edwardsiae</name>
    <dbReference type="NCBI Taxonomy" id="3075594"/>
    <lineage>
        <taxon>Bacteria</taxon>
        <taxon>Pseudomonadati</taxon>
        <taxon>Bacteroidota</taxon>
        <taxon>Flavobacteriia</taxon>
        <taxon>Flavobacteriales</taxon>
        <taxon>Flavobacteriaceae</taxon>
        <taxon>Autumnicola</taxon>
    </lineage>
</organism>
<feature type="non-terminal residue" evidence="2">
    <location>
        <position position="97"/>
    </location>
</feature>
<dbReference type="Proteomes" id="UP001248819">
    <property type="component" value="Unassembled WGS sequence"/>
</dbReference>
<feature type="signal peptide" evidence="1">
    <location>
        <begin position="1"/>
        <end position="19"/>
    </location>
</feature>
<feature type="chain" id="PRO_5046629173" evidence="1">
    <location>
        <begin position="20"/>
        <end position="97"/>
    </location>
</feature>
<evidence type="ECO:0000313" key="3">
    <source>
        <dbReference type="Proteomes" id="UP001248819"/>
    </source>
</evidence>